<keyword evidence="1" id="KW-0472">Membrane</keyword>
<feature type="transmembrane region" description="Helical" evidence="1">
    <location>
        <begin position="43"/>
        <end position="61"/>
    </location>
</feature>
<dbReference type="Proteomes" id="UP000178175">
    <property type="component" value="Unassembled WGS sequence"/>
</dbReference>
<evidence type="ECO:0000256" key="1">
    <source>
        <dbReference type="SAM" id="Phobius"/>
    </source>
</evidence>
<accession>A0A1G2TET1</accession>
<feature type="transmembrane region" description="Helical" evidence="1">
    <location>
        <begin position="82"/>
        <end position="106"/>
    </location>
</feature>
<name>A0A1G2TET1_9BACT</name>
<evidence type="ECO:0000313" key="2">
    <source>
        <dbReference type="EMBL" id="OHA95797.1"/>
    </source>
</evidence>
<keyword evidence="1" id="KW-0812">Transmembrane</keyword>
<organism evidence="2 3">
    <name type="scientific">Candidatus Zambryskibacteria bacterium RIFCSPHIGHO2_02_FULL_43_14</name>
    <dbReference type="NCBI Taxonomy" id="1802748"/>
    <lineage>
        <taxon>Bacteria</taxon>
        <taxon>Candidatus Zambryskiibacteriota</taxon>
    </lineage>
</organism>
<keyword evidence="1" id="KW-1133">Transmembrane helix</keyword>
<proteinExistence type="predicted"/>
<feature type="transmembrane region" description="Helical" evidence="1">
    <location>
        <begin position="7"/>
        <end position="31"/>
    </location>
</feature>
<evidence type="ECO:0000313" key="3">
    <source>
        <dbReference type="Proteomes" id="UP000178175"/>
    </source>
</evidence>
<comment type="caution">
    <text evidence="2">The sequence shown here is derived from an EMBL/GenBank/DDBJ whole genome shotgun (WGS) entry which is preliminary data.</text>
</comment>
<dbReference type="AlphaFoldDB" id="A0A1G2TET1"/>
<sequence length="167" mass="18311">MKSIQTVSAYFFIIAVIILSVISIMGVWDIFEGDVIWKSFKTLGLLAIVALITVAAGQYMENRSETITLDIPSPIWSMIRKATLTILIVSVSLLALLGVLSIWEIIDDRDVLYKSLSSLSIIAFGALIIVLTCRNMEGTNKQRGAPKVVSYVVKQDESGIESISKQG</sequence>
<dbReference type="EMBL" id="MHVR01000017">
    <property type="protein sequence ID" value="OHA95797.1"/>
    <property type="molecule type" value="Genomic_DNA"/>
</dbReference>
<reference evidence="2 3" key="1">
    <citation type="journal article" date="2016" name="Nat. Commun.">
        <title>Thousands of microbial genomes shed light on interconnected biogeochemical processes in an aquifer system.</title>
        <authorList>
            <person name="Anantharaman K."/>
            <person name="Brown C.T."/>
            <person name="Hug L.A."/>
            <person name="Sharon I."/>
            <person name="Castelle C.J."/>
            <person name="Probst A.J."/>
            <person name="Thomas B.C."/>
            <person name="Singh A."/>
            <person name="Wilkins M.J."/>
            <person name="Karaoz U."/>
            <person name="Brodie E.L."/>
            <person name="Williams K.H."/>
            <person name="Hubbard S.S."/>
            <person name="Banfield J.F."/>
        </authorList>
    </citation>
    <scope>NUCLEOTIDE SEQUENCE [LARGE SCALE GENOMIC DNA]</scope>
</reference>
<gene>
    <name evidence="2" type="ORF">A3C70_01250</name>
</gene>
<protein>
    <submittedName>
        <fullName evidence="2">Uncharacterized protein</fullName>
    </submittedName>
</protein>
<feature type="transmembrane region" description="Helical" evidence="1">
    <location>
        <begin position="112"/>
        <end position="133"/>
    </location>
</feature>